<dbReference type="GO" id="GO:0005507">
    <property type="term" value="F:copper ion binding"/>
    <property type="evidence" value="ECO:0007669"/>
    <property type="project" value="TreeGrafter"/>
</dbReference>
<keyword evidence="6" id="KW-0862">Zinc</keyword>
<organism evidence="11 12">
    <name type="scientific">Noviherbaspirillum saxi</name>
    <dbReference type="NCBI Taxonomy" id="2320863"/>
    <lineage>
        <taxon>Bacteria</taxon>
        <taxon>Pseudomonadati</taxon>
        <taxon>Pseudomonadota</taxon>
        <taxon>Betaproteobacteria</taxon>
        <taxon>Burkholderiales</taxon>
        <taxon>Oxalobacteraceae</taxon>
        <taxon>Noviherbaspirillum</taxon>
    </lineage>
</organism>
<comment type="similarity">
    <text evidence="2 10">Belongs to the purine nucleoside phosphorylase YfiH/LACC1 family.</text>
</comment>
<comment type="caution">
    <text evidence="11">The sequence shown here is derived from an EMBL/GenBank/DDBJ whole genome shotgun (WGS) entry which is preliminary data.</text>
</comment>
<dbReference type="InterPro" id="IPR003730">
    <property type="entry name" value="Cu_polyphenol_OxRdtase"/>
</dbReference>
<dbReference type="Pfam" id="PF02578">
    <property type="entry name" value="Cu-oxidase_4"/>
    <property type="match status" value="1"/>
</dbReference>
<dbReference type="InterPro" id="IPR011324">
    <property type="entry name" value="Cytotoxic_necrot_fac-like_cat"/>
</dbReference>
<evidence type="ECO:0000256" key="10">
    <source>
        <dbReference type="RuleBase" id="RU361274"/>
    </source>
</evidence>
<dbReference type="CDD" id="cd16833">
    <property type="entry name" value="YfiH"/>
    <property type="match status" value="1"/>
</dbReference>
<dbReference type="Gene3D" id="3.60.140.10">
    <property type="entry name" value="CNF1/YfiH-like putative cysteine hydrolases"/>
    <property type="match status" value="1"/>
</dbReference>
<keyword evidence="4" id="KW-0479">Metal-binding</keyword>
<dbReference type="PANTHER" id="PTHR30616">
    <property type="entry name" value="UNCHARACTERIZED PROTEIN YFIH"/>
    <property type="match status" value="1"/>
</dbReference>
<evidence type="ECO:0000256" key="8">
    <source>
        <dbReference type="ARBA" id="ARBA00048968"/>
    </source>
</evidence>
<comment type="catalytic activity">
    <reaction evidence="8">
        <text>adenosine + phosphate = alpha-D-ribose 1-phosphate + adenine</text>
        <dbReference type="Rhea" id="RHEA:27642"/>
        <dbReference type="ChEBI" id="CHEBI:16335"/>
        <dbReference type="ChEBI" id="CHEBI:16708"/>
        <dbReference type="ChEBI" id="CHEBI:43474"/>
        <dbReference type="ChEBI" id="CHEBI:57720"/>
        <dbReference type="EC" id="2.4.2.1"/>
    </reaction>
    <physiologicalReaction direction="left-to-right" evidence="8">
        <dbReference type="Rhea" id="RHEA:27643"/>
    </physiologicalReaction>
</comment>
<dbReference type="GO" id="GO:0016787">
    <property type="term" value="F:hydrolase activity"/>
    <property type="evidence" value="ECO:0007669"/>
    <property type="project" value="UniProtKB-KW"/>
</dbReference>
<keyword evidence="12" id="KW-1185">Reference proteome</keyword>
<dbReference type="EMBL" id="QYUO01000001">
    <property type="protein sequence ID" value="RJG00043.1"/>
    <property type="molecule type" value="Genomic_DNA"/>
</dbReference>
<dbReference type="SUPFAM" id="SSF64438">
    <property type="entry name" value="CNF1/YfiH-like putative cysteine hydrolases"/>
    <property type="match status" value="1"/>
</dbReference>
<dbReference type="RefSeq" id="WP_119769986.1">
    <property type="nucleotide sequence ID" value="NZ_QYUO01000001.1"/>
</dbReference>
<keyword evidence="5" id="KW-0378">Hydrolase</keyword>
<comment type="catalytic activity">
    <reaction evidence="7">
        <text>adenosine + H2O + H(+) = inosine + NH4(+)</text>
        <dbReference type="Rhea" id="RHEA:24408"/>
        <dbReference type="ChEBI" id="CHEBI:15377"/>
        <dbReference type="ChEBI" id="CHEBI:15378"/>
        <dbReference type="ChEBI" id="CHEBI:16335"/>
        <dbReference type="ChEBI" id="CHEBI:17596"/>
        <dbReference type="ChEBI" id="CHEBI:28938"/>
        <dbReference type="EC" id="3.5.4.4"/>
    </reaction>
    <physiologicalReaction direction="left-to-right" evidence="7">
        <dbReference type="Rhea" id="RHEA:24409"/>
    </physiologicalReaction>
</comment>
<dbReference type="Proteomes" id="UP000265955">
    <property type="component" value="Unassembled WGS sequence"/>
</dbReference>
<dbReference type="InterPro" id="IPR038371">
    <property type="entry name" value="Cu_polyphenol_OxRdtase_sf"/>
</dbReference>
<evidence type="ECO:0000256" key="2">
    <source>
        <dbReference type="ARBA" id="ARBA00007353"/>
    </source>
</evidence>
<sequence>MDLIIPQWEAPANVGCLSTTRIGGSSRAPYDDGHGGGGLNLGTHVGDDPAAVAHNRGSLRAFLPGEPAWLTQVHGTHVVDVESLHGKVPEADASIASTPGQVCVIQTADCLPVLFCDGDGSVVGAAHAGWRGLANGVLENTVARMRDAGAASVMAWLGPAIGPTAFEVGPEVFDVFTGTDSEAARAFNAIPGSSGKYFANIYALARLKLAQAGVTQIYGGDLCTVTDRRHFYSYRRDGVTGRMASLIWRK</sequence>
<evidence type="ECO:0000256" key="9">
    <source>
        <dbReference type="ARBA" id="ARBA00049893"/>
    </source>
</evidence>
<evidence type="ECO:0000256" key="4">
    <source>
        <dbReference type="ARBA" id="ARBA00022723"/>
    </source>
</evidence>
<evidence type="ECO:0000256" key="6">
    <source>
        <dbReference type="ARBA" id="ARBA00022833"/>
    </source>
</evidence>
<accession>A0A3A3FV22</accession>
<dbReference type="GO" id="GO:0017061">
    <property type="term" value="F:S-methyl-5-thioadenosine phosphorylase activity"/>
    <property type="evidence" value="ECO:0007669"/>
    <property type="project" value="UniProtKB-EC"/>
</dbReference>
<evidence type="ECO:0000256" key="5">
    <source>
        <dbReference type="ARBA" id="ARBA00022801"/>
    </source>
</evidence>
<evidence type="ECO:0000256" key="7">
    <source>
        <dbReference type="ARBA" id="ARBA00047989"/>
    </source>
</evidence>
<name>A0A3A3FV22_9BURK</name>
<dbReference type="PANTHER" id="PTHR30616:SF2">
    <property type="entry name" value="PURINE NUCLEOSIDE PHOSPHORYLASE LACC1"/>
    <property type="match status" value="1"/>
</dbReference>
<comment type="catalytic activity">
    <reaction evidence="9">
        <text>S-methyl-5'-thioadenosine + phosphate = 5-(methylsulfanyl)-alpha-D-ribose 1-phosphate + adenine</text>
        <dbReference type="Rhea" id="RHEA:11852"/>
        <dbReference type="ChEBI" id="CHEBI:16708"/>
        <dbReference type="ChEBI" id="CHEBI:17509"/>
        <dbReference type="ChEBI" id="CHEBI:43474"/>
        <dbReference type="ChEBI" id="CHEBI:58533"/>
        <dbReference type="EC" id="2.4.2.28"/>
    </reaction>
    <physiologicalReaction direction="left-to-right" evidence="9">
        <dbReference type="Rhea" id="RHEA:11853"/>
    </physiologicalReaction>
</comment>
<gene>
    <name evidence="11" type="primary">pgeF</name>
    <name evidence="11" type="ORF">D3871_08780</name>
</gene>
<protein>
    <recommendedName>
        <fullName evidence="10">Purine nucleoside phosphorylase</fullName>
    </recommendedName>
</protein>
<dbReference type="AlphaFoldDB" id="A0A3A3FV22"/>
<dbReference type="OrthoDB" id="4279at2"/>
<keyword evidence="3" id="KW-0808">Transferase</keyword>
<evidence type="ECO:0000256" key="3">
    <source>
        <dbReference type="ARBA" id="ARBA00022679"/>
    </source>
</evidence>
<proteinExistence type="inferred from homology"/>
<dbReference type="NCBIfam" id="TIGR00726">
    <property type="entry name" value="peptidoglycan editing factor PgeF"/>
    <property type="match status" value="1"/>
</dbReference>
<evidence type="ECO:0000313" key="12">
    <source>
        <dbReference type="Proteomes" id="UP000265955"/>
    </source>
</evidence>
<reference evidence="12" key="1">
    <citation type="submission" date="2018-09" db="EMBL/GenBank/DDBJ databases">
        <authorList>
            <person name="Zhu H."/>
        </authorList>
    </citation>
    <scope>NUCLEOTIDE SEQUENCE [LARGE SCALE GENOMIC DNA]</scope>
    <source>
        <strain evidence="12">K1R23-30</strain>
    </source>
</reference>
<evidence type="ECO:0000313" key="11">
    <source>
        <dbReference type="EMBL" id="RJG00043.1"/>
    </source>
</evidence>
<comment type="catalytic activity">
    <reaction evidence="1">
        <text>inosine + phosphate = alpha-D-ribose 1-phosphate + hypoxanthine</text>
        <dbReference type="Rhea" id="RHEA:27646"/>
        <dbReference type="ChEBI" id="CHEBI:17368"/>
        <dbReference type="ChEBI" id="CHEBI:17596"/>
        <dbReference type="ChEBI" id="CHEBI:43474"/>
        <dbReference type="ChEBI" id="CHEBI:57720"/>
        <dbReference type="EC" id="2.4.2.1"/>
    </reaction>
    <physiologicalReaction direction="left-to-right" evidence="1">
        <dbReference type="Rhea" id="RHEA:27647"/>
    </physiologicalReaction>
</comment>
<evidence type="ECO:0000256" key="1">
    <source>
        <dbReference type="ARBA" id="ARBA00000553"/>
    </source>
</evidence>